<dbReference type="Proteomes" id="UP000315133">
    <property type="component" value="Unassembled WGS sequence"/>
</dbReference>
<dbReference type="OrthoDB" id="4164936at2"/>
<accession>A0A543KK36</accession>
<feature type="transmembrane region" description="Helical" evidence="2">
    <location>
        <begin position="202"/>
        <end position="221"/>
    </location>
</feature>
<feature type="transmembrane region" description="Helical" evidence="2">
    <location>
        <begin position="177"/>
        <end position="196"/>
    </location>
</feature>
<keyword evidence="2" id="KW-0472">Membrane</keyword>
<evidence type="ECO:0000256" key="1">
    <source>
        <dbReference type="SAM" id="MobiDB-lite"/>
    </source>
</evidence>
<feature type="compositionally biased region" description="Low complexity" evidence="1">
    <location>
        <begin position="146"/>
        <end position="162"/>
    </location>
</feature>
<evidence type="ECO:0000313" key="3">
    <source>
        <dbReference type="EMBL" id="TQM95450.1"/>
    </source>
</evidence>
<sequence length="250" mass="27086">MTYEIALYPRRPGQDWAEVVAADELDGPPMDAAALEAGVATFRRIEARLREVLTEPVEVWVAEETDGDVVGELTATESGLQVELYDRSASVSFPTEETAGRARVHDLARRAVRAVAMETGYEAYDPQTGRGYDGLFDDGSDDLVDDAPAAGVPATPAGPVDPLNDPRVDPRMLRRRAVLYLVIGAALLVFSLLRVYAGDTSWLTWLFLGFAGFNLLAGWMMRNLAIQTEQKRAADAEGEGEAPTGGITNL</sequence>
<gene>
    <name evidence="3" type="ORF">FB476_0293</name>
</gene>
<protein>
    <submittedName>
        <fullName evidence="3">Uncharacterized protein</fullName>
    </submittedName>
</protein>
<organism evidence="3 4">
    <name type="scientific">Ornithinimicrobium humiphilum</name>
    <dbReference type="NCBI Taxonomy" id="125288"/>
    <lineage>
        <taxon>Bacteria</taxon>
        <taxon>Bacillati</taxon>
        <taxon>Actinomycetota</taxon>
        <taxon>Actinomycetes</taxon>
        <taxon>Micrococcales</taxon>
        <taxon>Ornithinimicrobiaceae</taxon>
        <taxon>Ornithinimicrobium</taxon>
    </lineage>
</organism>
<keyword evidence="2" id="KW-0812">Transmembrane</keyword>
<proteinExistence type="predicted"/>
<keyword evidence="4" id="KW-1185">Reference proteome</keyword>
<dbReference type="EMBL" id="VFPU01000001">
    <property type="protein sequence ID" value="TQM95450.1"/>
    <property type="molecule type" value="Genomic_DNA"/>
</dbReference>
<reference evidence="3 4" key="1">
    <citation type="submission" date="2019-06" db="EMBL/GenBank/DDBJ databases">
        <title>Sequencing the genomes of 1000 actinobacteria strains.</title>
        <authorList>
            <person name="Klenk H.-P."/>
        </authorList>
    </citation>
    <scope>NUCLEOTIDE SEQUENCE [LARGE SCALE GENOMIC DNA]</scope>
    <source>
        <strain evidence="3 4">DSM 12362</strain>
    </source>
</reference>
<evidence type="ECO:0000313" key="4">
    <source>
        <dbReference type="Proteomes" id="UP000315133"/>
    </source>
</evidence>
<evidence type="ECO:0000256" key="2">
    <source>
        <dbReference type="SAM" id="Phobius"/>
    </source>
</evidence>
<dbReference type="AlphaFoldDB" id="A0A543KK36"/>
<dbReference type="RefSeq" id="WP_141817208.1">
    <property type="nucleotide sequence ID" value="NZ_BAAAIL010000003.1"/>
</dbReference>
<keyword evidence="2" id="KW-1133">Transmembrane helix</keyword>
<comment type="caution">
    <text evidence="3">The sequence shown here is derived from an EMBL/GenBank/DDBJ whole genome shotgun (WGS) entry which is preliminary data.</text>
</comment>
<feature type="region of interest" description="Disordered" evidence="1">
    <location>
        <begin position="146"/>
        <end position="167"/>
    </location>
</feature>
<name>A0A543KK36_9MICO</name>